<sequence>MASGESGTCRCRASGRGGRMPLTFGSHTRLLVVAPHPDDETISAGELIQHVQQAGGEVEILLLTDGDNNPWPQRWVERRLWVGPAERERWGRRRRLEVGQALKTLGVRPEALHPLGLPDMGLTAWLRFHLDALLEHVAGRLSTFQPTHVAMPSLGDRHPDHGAAHVLMRLALAHWTDSIPAVLTYLVHGRDPREGEVVVLTPGLRMHGVKLAAMEAYASQMALSGERMRALADRPEQFRKIRALRREARVLPWQLATIRQPWLTLTVVDAGGARSFRGSAAPVTASPGGGVVLDLAPPPPGSPRFAKLHMDLRSPWIFDRWGWSEI</sequence>
<proteinExistence type="predicted"/>
<dbReference type="Gene3D" id="3.40.50.10320">
    <property type="entry name" value="LmbE-like"/>
    <property type="match status" value="1"/>
</dbReference>
<protein>
    <submittedName>
        <fullName evidence="1">PIG-L family deacetylase</fullName>
    </submittedName>
</protein>
<organism evidence="1 2">
    <name type="scientific">Dyella soli</name>
    <dbReference type="NCBI Taxonomy" id="522319"/>
    <lineage>
        <taxon>Bacteria</taxon>
        <taxon>Pseudomonadati</taxon>
        <taxon>Pseudomonadota</taxon>
        <taxon>Gammaproteobacteria</taxon>
        <taxon>Lysobacterales</taxon>
        <taxon>Rhodanobacteraceae</taxon>
        <taxon>Dyella</taxon>
    </lineage>
</organism>
<dbReference type="PANTHER" id="PTHR12993:SF29">
    <property type="entry name" value="BLR3841 PROTEIN"/>
    <property type="match status" value="1"/>
</dbReference>
<dbReference type="Proteomes" id="UP000291822">
    <property type="component" value="Unassembled WGS sequence"/>
</dbReference>
<dbReference type="Pfam" id="PF02585">
    <property type="entry name" value="PIG-L"/>
    <property type="match status" value="1"/>
</dbReference>
<comment type="caution">
    <text evidence="1">The sequence shown here is derived from an EMBL/GenBank/DDBJ whole genome shotgun (WGS) entry which is preliminary data.</text>
</comment>
<evidence type="ECO:0000313" key="1">
    <source>
        <dbReference type="EMBL" id="TCI13214.1"/>
    </source>
</evidence>
<evidence type="ECO:0000313" key="2">
    <source>
        <dbReference type="Proteomes" id="UP000291822"/>
    </source>
</evidence>
<dbReference type="SUPFAM" id="SSF102588">
    <property type="entry name" value="LmbE-like"/>
    <property type="match status" value="1"/>
</dbReference>
<dbReference type="InterPro" id="IPR024078">
    <property type="entry name" value="LmbE-like_dom_sf"/>
</dbReference>
<gene>
    <name evidence="1" type="ORF">EZM97_07955</name>
</gene>
<accession>A0A4R0Z0R0</accession>
<dbReference type="PANTHER" id="PTHR12993">
    <property type="entry name" value="N-ACETYLGLUCOSAMINYL-PHOSPHATIDYLINOSITOL DE-N-ACETYLASE-RELATED"/>
    <property type="match status" value="1"/>
</dbReference>
<dbReference type="GO" id="GO:0016811">
    <property type="term" value="F:hydrolase activity, acting on carbon-nitrogen (but not peptide) bonds, in linear amides"/>
    <property type="evidence" value="ECO:0007669"/>
    <property type="project" value="TreeGrafter"/>
</dbReference>
<dbReference type="InterPro" id="IPR003737">
    <property type="entry name" value="GlcNAc_PI_deacetylase-related"/>
</dbReference>
<dbReference type="AlphaFoldDB" id="A0A4R0Z0R0"/>
<keyword evidence="2" id="KW-1185">Reference proteome</keyword>
<dbReference type="EMBL" id="SJTG01000001">
    <property type="protein sequence ID" value="TCI13214.1"/>
    <property type="molecule type" value="Genomic_DNA"/>
</dbReference>
<name>A0A4R0Z0R0_9GAMM</name>
<reference evidence="1 2" key="1">
    <citation type="submission" date="2019-02" db="EMBL/GenBank/DDBJ databases">
        <title>Dyella amyloliquefaciens sp. nov., isolated from forest soil.</title>
        <authorList>
            <person name="Gao Z.-H."/>
            <person name="Qiu L.-H."/>
        </authorList>
    </citation>
    <scope>NUCLEOTIDE SEQUENCE [LARGE SCALE GENOMIC DNA]</scope>
    <source>
        <strain evidence="1 2">KACC 12747</strain>
    </source>
</reference>